<protein>
    <submittedName>
        <fullName evidence="18">Phenolphthiocerol synthesis polyketide synthase type I Pks15/1</fullName>
    </submittedName>
</protein>
<keyword evidence="4" id="KW-0596">Phosphopantetheine</keyword>
<dbReference type="Gene3D" id="3.40.366.10">
    <property type="entry name" value="Malonyl-Coenzyme A Acyl Carrier Protein, domain 2"/>
    <property type="match status" value="1"/>
</dbReference>
<dbReference type="Pfam" id="PF08240">
    <property type="entry name" value="ADH_N"/>
    <property type="match status" value="1"/>
</dbReference>
<organism evidence="18">
    <name type="scientific">Mycobacterium kansasii</name>
    <dbReference type="NCBI Taxonomy" id="1768"/>
    <lineage>
        <taxon>Bacteria</taxon>
        <taxon>Bacillati</taxon>
        <taxon>Actinomycetota</taxon>
        <taxon>Actinomycetes</taxon>
        <taxon>Mycobacteriales</taxon>
        <taxon>Mycobacteriaceae</taxon>
        <taxon>Mycobacterium</taxon>
    </lineage>
</organism>
<dbReference type="SUPFAM" id="SSF51735">
    <property type="entry name" value="NAD(P)-binding Rossmann-fold domains"/>
    <property type="match status" value="3"/>
</dbReference>
<evidence type="ECO:0000256" key="4">
    <source>
        <dbReference type="ARBA" id="ARBA00022450"/>
    </source>
</evidence>
<dbReference type="SUPFAM" id="SSF52151">
    <property type="entry name" value="FabD/lysophospholipase-like"/>
    <property type="match status" value="1"/>
</dbReference>
<dbReference type="InterPro" id="IPR050091">
    <property type="entry name" value="PKS_NRPS_Biosynth_Enz"/>
</dbReference>
<evidence type="ECO:0000256" key="14">
    <source>
        <dbReference type="SAM" id="MobiDB-lite"/>
    </source>
</evidence>
<dbReference type="SMART" id="SM00826">
    <property type="entry name" value="PKS_DH"/>
    <property type="match status" value="1"/>
</dbReference>
<dbReference type="SUPFAM" id="SSF50129">
    <property type="entry name" value="GroES-like"/>
    <property type="match status" value="1"/>
</dbReference>
<dbReference type="Pfam" id="PF22953">
    <property type="entry name" value="SpnB_Rossmann"/>
    <property type="match status" value="1"/>
</dbReference>
<dbReference type="InterPro" id="IPR042099">
    <property type="entry name" value="ANL_N_sf"/>
</dbReference>
<dbReference type="Gene3D" id="3.30.300.30">
    <property type="match status" value="1"/>
</dbReference>
<dbReference type="SMART" id="SM00822">
    <property type="entry name" value="PKS_KR"/>
    <property type="match status" value="1"/>
</dbReference>
<dbReference type="GO" id="GO:0031177">
    <property type="term" value="F:phosphopantetheine binding"/>
    <property type="evidence" value="ECO:0007669"/>
    <property type="project" value="InterPro"/>
</dbReference>
<feature type="region of interest" description="Disordered" evidence="14">
    <location>
        <begin position="1202"/>
        <end position="1225"/>
    </location>
</feature>
<dbReference type="CDD" id="cd08956">
    <property type="entry name" value="KR_3_FAS_SDR_x"/>
    <property type="match status" value="1"/>
</dbReference>
<evidence type="ECO:0000256" key="9">
    <source>
        <dbReference type="ARBA" id="ARBA00022832"/>
    </source>
</evidence>
<dbReference type="InterPro" id="IPR016039">
    <property type="entry name" value="Thiolase-like"/>
</dbReference>
<keyword evidence="9" id="KW-0276">Fatty acid metabolism</keyword>
<name>A0A653ESN2_MYCKA</name>
<evidence type="ECO:0000256" key="12">
    <source>
        <dbReference type="ARBA" id="ARBA00023315"/>
    </source>
</evidence>
<dbReference type="Gene3D" id="3.30.559.10">
    <property type="entry name" value="Chloramphenicol acetyltransferase-like domain"/>
    <property type="match status" value="1"/>
</dbReference>
<evidence type="ECO:0000259" key="17">
    <source>
        <dbReference type="PROSITE" id="PS52019"/>
    </source>
</evidence>
<keyword evidence="12" id="KW-0012">Acyltransferase</keyword>
<dbReference type="Pfam" id="PF00550">
    <property type="entry name" value="PP-binding"/>
    <property type="match status" value="2"/>
</dbReference>
<feature type="domain" description="PKS/mFAS DH" evidence="17">
    <location>
        <begin position="1690"/>
        <end position="1969"/>
    </location>
</feature>
<dbReference type="GO" id="GO:0071766">
    <property type="term" value="P:Actinobacterium-type cell wall biogenesis"/>
    <property type="evidence" value="ECO:0007669"/>
    <property type="project" value="UniProtKB-ARBA"/>
</dbReference>
<dbReference type="Pfam" id="PF02801">
    <property type="entry name" value="Ketoacyl-synt_C"/>
    <property type="match status" value="1"/>
</dbReference>
<dbReference type="InterPro" id="IPR036736">
    <property type="entry name" value="ACP-like_sf"/>
</dbReference>
<dbReference type="Pfam" id="PF13602">
    <property type="entry name" value="ADH_zinc_N_2"/>
    <property type="match status" value="1"/>
</dbReference>
<dbReference type="SMART" id="SM01294">
    <property type="entry name" value="PKS_PP_betabranch"/>
    <property type="match status" value="2"/>
</dbReference>
<dbReference type="Gene3D" id="3.90.180.10">
    <property type="entry name" value="Medium-chain alcohol dehydrogenases, catalytic domain"/>
    <property type="match status" value="1"/>
</dbReference>
<comment type="similarity">
    <text evidence="3">Belongs to the ATP-dependent AMP-binding enzyme family.</text>
</comment>
<dbReference type="InterPro" id="IPR049900">
    <property type="entry name" value="PKS_mFAS_DH"/>
</dbReference>
<dbReference type="InterPro" id="IPR020807">
    <property type="entry name" value="PKS_DH"/>
</dbReference>
<dbReference type="Pfam" id="PF00698">
    <property type="entry name" value="Acyl_transf_1"/>
    <property type="match status" value="1"/>
</dbReference>
<dbReference type="InterPro" id="IPR011032">
    <property type="entry name" value="GroES-like_sf"/>
</dbReference>
<evidence type="ECO:0000256" key="3">
    <source>
        <dbReference type="ARBA" id="ARBA00006432"/>
    </source>
</evidence>
<dbReference type="InterPro" id="IPR013154">
    <property type="entry name" value="ADH-like_N"/>
</dbReference>
<dbReference type="PROSITE" id="PS50075">
    <property type="entry name" value="CARRIER"/>
    <property type="match status" value="2"/>
</dbReference>
<evidence type="ECO:0000256" key="2">
    <source>
        <dbReference type="ARBA" id="ARBA00005189"/>
    </source>
</evidence>
<dbReference type="CDD" id="cd00833">
    <property type="entry name" value="PKS"/>
    <property type="match status" value="1"/>
</dbReference>
<dbReference type="PANTHER" id="PTHR43775">
    <property type="entry name" value="FATTY ACID SYNTHASE"/>
    <property type="match status" value="1"/>
</dbReference>
<dbReference type="EMBL" id="LR589286">
    <property type="protein sequence ID" value="VTP00333.1"/>
    <property type="molecule type" value="Genomic_DNA"/>
</dbReference>
<dbReference type="FunFam" id="3.40.50.12780:FF:000013">
    <property type="entry name" value="Long-chain-fatty-acid--AMP ligase FadD32"/>
    <property type="match status" value="1"/>
</dbReference>
<evidence type="ECO:0000259" key="15">
    <source>
        <dbReference type="PROSITE" id="PS50075"/>
    </source>
</evidence>
<dbReference type="Gene3D" id="3.10.129.110">
    <property type="entry name" value="Polyketide synthase dehydratase"/>
    <property type="match status" value="1"/>
</dbReference>
<reference evidence="18" key="1">
    <citation type="submission" date="2019-05" db="EMBL/GenBank/DDBJ databases">
        <authorList>
            <person name="Naeem R."/>
            <person name="Antony C."/>
            <person name="Guan Q."/>
        </authorList>
    </citation>
    <scope>NUCLEOTIDE SEQUENCE</scope>
    <source>
        <strain evidence="18">3</strain>
    </source>
</reference>
<dbReference type="InterPro" id="IPR045851">
    <property type="entry name" value="AMP-bd_C_sf"/>
</dbReference>
<dbReference type="InterPro" id="IPR014030">
    <property type="entry name" value="Ketoacyl_synth_N"/>
</dbReference>
<comment type="cofactor">
    <cofactor evidence="1">
        <name>pantetheine 4'-phosphate</name>
        <dbReference type="ChEBI" id="CHEBI:47942"/>
    </cofactor>
</comment>
<feature type="active site" description="Proton acceptor; for dehydratase activity" evidence="13">
    <location>
        <position position="1722"/>
    </location>
</feature>
<dbReference type="NCBIfam" id="NF004509">
    <property type="entry name" value="PRK05850.1"/>
    <property type="match status" value="1"/>
</dbReference>
<dbReference type="Gene3D" id="3.30.70.3290">
    <property type="match status" value="1"/>
</dbReference>
<dbReference type="PROSITE" id="PS52004">
    <property type="entry name" value="KS3_2"/>
    <property type="match status" value="1"/>
</dbReference>
<keyword evidence="8" id="KW-0677">Repeat</keyword>
<feature type="active site" description="Proton donor; for dehydratase activity" evidence="13">
    <location>
        <position position="1888"/>
    </location>
</feature>
<dbReference type="Gene3D" id="3.40.50.720">
    <property type="entry name" value="NAD(P)-binding Rossmann-like Domain"/>
    <property type="match status" value="1"/>
</dbReference>
<dbReference type="InterPro" id="IPR032821">
    <property type="entry name" value="PKS_assoc"/>
</dbReference>
<evidence type="ECO:0000256" key="8">
    <source>
        <dbReference type="ARBA" id="ARBA00022737"/>
    </source>
</evidence>
<dbReference type="InterPro" id="IPR016036">
    <property type="entry name" value="Malonyl_transacylase_ACP-bd"/>
</dbReference>
<dbReference type="InterPro" id="IPR049551">
    <property type="entry name" value="PKS_DH_C"/>
</dbReference>
<dbReference type="FunFam" id="3.30.300.30:FF:000016">
    <property type="entry name" value="Fatty-acid-CoA ligase FadD26"/>
    <property type="match status" value="1"/>
</dbReference>
<evidence type="ECO:0000256" key="11">
    <source>
        <dbReference type="ARBA" id="ARBA00023268"/>
    </source>
</evidence>
<dbReference type="SMART" id="SM00829">
    <property type="entry name" value="PKS_ER"/>
    <property type="match status" value="1"/>
</dbReference>
<dbReference type="FunFam" id="3.40.366.10:FF:000002">
    <property type="entry name" value="Probable polyketide synthase 2"/>
    <property type="match status" value="1"/>
</dbReference>
<dbReference type="InterPro" id="IPR014031">
    <property type="entry name" value="Ketoacyl_synth_C"/>
</dbReference>
<dbReference type="SMART" id="SM00823">
    <property type="entry name" value="PKS_PP"/>
    <property type="match status" value="2"/>
</dbReference>
<dbReference type="SUPFAM" id="SSF52777">
    <property type="entry name" value="CoA-dependent acyltransferases"/>
    <property type="match status" value="1"/>
</dbReference>
<dbReference type="Pfam" id="PF21089">
    <property type="entry name" value="PKS_DH_N"/>
    <property type="match status" value="1"/>
</dbReference>
<dbReference type="Pfam" id="PF16197">
    <property type="entry name" value="KAsynt_C_assoc"/>
    <property type="match status" value="1"/>
</dbReference>
<dbReference type="SUPFAM" id="SSF56801">
    <property type="entry name" value="Acetyl-CoA synthetase-like"/>
    <property type="match status" value="1"/>
</dbReference>
<dbReference type="FunFam" id="3.40.50.720:FF:000209">
    <property type="entry name" value="Polyketide synthase Pks12"/>
    <property type="match status" value="1"/>
</dbReference>
<dbReference type="InterPro" id="IPR042104">
    <property type="entry name" value="PKS_dehydratase_sf"/>
</dbReference>
<feature type="region of interest" description="Disordered" evidence="14">
    <location>
        <begin position="1"/>
        <end position="21"/>
    </location>
</feature>
<keyword evidence="5" id="KW-0597">Phosphoprotein</keyword>
<feature type="compositionally biased region" description="Low complexity" evidence="14">
    <location>
        <begin position="1202"/>
        <end position="1213"/>
    </location>
</feature>
<keyword evidence="10" id="KW-0443">Lipid metabolism</keyword>
<accession>A0A653ESN2</accession>
<dbReference type="InterPro" id="IPR014043">
    <property type="entry name" value="Acyl_transferase_dom"/>
</dbReference>
<dbReference type="InterPro" id="IPR055123">
    <property type="entry name" value="SpnB-like_Rossmann"/>
</dbReference>
<dbReference type="GO" id="GO:0016491">
    <property type="term" value="F:oxidoreductase activity"/>
    <property type="evidence" value="ECO:0007669"/>
    <property type="project" value="InterPro"/>
</dbReference>
<dbReference type="InterPro" id="IPR020843">
    <property type="entry name" value="ER"/>
</dbReference>
<dbReference type="InterPro" id="IPR040097">
    <property type="entry name" value="FAAL/FAAC"/>
</dbReference>
<dbReference type="PROSITE" id="PS00012">
    <property type="entry name" value="PHOSPHOPANTETHEINE"/>
    <property type="match status" value="2"/>
</dbReference>
<feature type="domain" description="Carrier" evidence="15">
    <location>
        <begin position="2773"/>
        <end position="2848"/>
    </location>
</feature>
<dbReference type="SMART" id="SM00825">
    <property type="entry name" value="PKS_KS"/>
    <property type="match status" value="1"/>
</dbReference>
<dbReference type="InterPro" id="IPR006162">
    <property type="entry name" value="Ppantetheine_attach_site"/>
</dbReference>
<dbReference type="GO" id="GO:0006633">
    <property type="term" value="P:fatty acid biosynthetic process"/>
    <property type="evidence" value="ECO:0007669"/>
    <property type="project" value="TreeGrafter"/>
</dbReference>
<feature type="domain" description="Ketosynthase family 3 (KS3)" evidence="16">
    <location>
        <begin position="774"/>
        <end position="1197"/>
    </location>
</feature>
<dbReference type="InterPro" id="IPR000873">
    <property type="entry name" value="AMP-dep_synth/lig_dom"/>
</dbReference>
<dbReference type="Gene3D" id="3.40.47.10">
    <property type="match status" value="1"/>
</dbReference>
<dbReference type="SUPFAM" id="SSF53901">
    <property type="entry name" value="Thiolase-like"/>
    <property type="match status" value="1"/>
</dbReference>
<feature type="region of interest" description="N-terminal hotdog fold" evidence="13">
    <location>
        <begin position="1690"/>
        <end position="1816"/>
    </location>
</feature>
<evidence type="ECO:0000256" key="1">
    <source>
        <dbReference type="ARBA" id="ARBA00001957"/>
    </source>
</evidence>
<keyword evidence="6" id="KW-0436">Ligase</keyword>
<dbReference type="Pfam" id="PF00109">
    <property type="entry name" value="ketoacyl-synt"/>
    <property type="match status" value="1"/>
</dbReference>
<dbReference type="GO" id="GO:0016874">
    <property type="term" value="F:ligase activity"/>
    <property type="evidence" value="ECO:0007669"/>
    <property type="project" value="UniProtKB-KW"/>
</dbReference>
<dbReference type="FunFam" id="3.40.47.10:FF:000019">
    <property type="entry name" value="Polyketide synthase type I"/>
    <property type="match status" value="1"/>
</dbReference>
<dbReference type="Gene3D" id="3.40.50.11460">
    <property type="match status" value="1"/>
</dbReference>
<evidence type="ECO:0000256" key="5">
    <source>
        <dbReference type="ARBA" id="ARBA00022553"/>
    </source>
</evidence>
<dbReference type="Pfam" id="PF14765">
    <property type="entry name" value="PS-DH"/>
    <property type="match status" value="1"/>
</dbReference>
<dbReference type="FunFam" id="1.10.1200.10:FF:000007">
    <property type="entry name" value="Probable polyketide synthase pks17"/>
    <property type="match status" value="2"/>
</dbReference>
<evidence type="ECO:0000259" key="16">
    <source>
        <dbReference type="PROSITE" id="PS52004"/>
    </source>
</evidence>
<dbReference type="InterPro" id="IPR057326">
    <property type="entry name" value="KR_dom"/>
</dbReference>
<dbReference type="CDD" id="cd05195">
    <property type="entry name" value="enoyl_red"/>
    <property type="match status" value="1"/>
</dbReference>
<dbReference type="Pfam" id="PF00501">
    <property type="entry name" value="AMP-binding"/>
    <property type="match status" value="1"/>
</dbReference>
<dbReference type="SUPFAM" id="SSF55048">
    <property type="entry name" value="Probable ACP-binding domain of malonyl-CoA ACP transacylase"/>
    <property type="match status" value="1"/>
</dbReference>
<dbReference type="InterPro" id="IPR020841">
    <property type="entry name" value="PKS_Beta-ketoAc_synthase_dom"/>
</dbReference>
<evidence type="ECO:0000256" key="10">
    <source>
        <dbReference type="ARBA" id="ARBA00023098"/>
    </source>
</evidence>
<dbReference type="SMART" id="SM00827">
    <property type="entry name" value="PKS_AT"/>
    <property type="match status" value="1"/>
</dbReference>
<proteinExistence type="inferred from homology"/>
<comment type="pathway">
    <text evidence="2">Lipid metabolism.</text>
</comment>
<dbReference type="Gene3D" id="1.10.1200.10">
    <property type="entry name" value="ACP-like"/>
    <property type="match status" value="2"/>
</dbReference>
<evidence type="ECO:0000256" key="6">
    <source>
        <dbReference type="ARBA" id="ARBA00022598"/>
    </source>
</evidence>
<dbReference type="InterPro" id="IPR020806">
    <property type="entry name" value="PKS_PP-bd"/>
</dbReference>
<evidence type="ECO:0000256" key="7">
    <source>
        <dbReference type="ARBA" id="ARBA00022679"/>
    </source>
</evidence>
<dbReference type="Pfam" id="PF08659">
    <property type="entry name" value="KR"/>
    <property type="match status" value="1"/>
</dbReference>
<dbReference type="InterPro" id="IPR013968">
    <property type="entry name" value="PKS_KR"/>
</dbReference>
<evidence type="ECO:0000256" key="13">
    <source>
        <dbReference type="PROSITE-ProRule" id="PRU01363"/>
    </source>
</evidence>
<dbReference type="CDD" id="cd05931">
    <property type="entry name" value="FAAL"/>
    <property type="match status" value="1"/>
</dbReference>
<dbReference type="GO" id="GO:0004312">
    <property type="term" value="F:fatty acid synthase activity"/>
    <property type="evidence" value="ECO:0007669"/>
    <property type="project" value="TreeGrafter"/>
</dbReference>
<dbReference type="InterPro" id="IPR016035">
    <property type="entry name" value="Acyl_Trfase/lysoPLipase"/>
</dbReference>
<dbReference type="InterPro" id="IPR036291">
    <property type="entry name" value="NAD(P)-bd_dom_sf"/>
</dbReference>
<dbReference type="PANTHER" id="PTHR43775:SF51">
    <property type="entry name" value="INACTIVE PHENOLPHTHIOCEROL SYNTHESIS POLYKETIDE SYNTHASE TYPE I PKS1-RELATED"/>
    <property type="match status" value="1"/>
</dbReference>
<dbReference type="InterPro" id="IPR023213">
    <property type="entry name" value="CAT-like_dom_sf"/>
</dbReference>
<feature type="domain" description="Carrier" evidence="15">
    <location>
        <begin position="682"/>
        <end position="757"/>
    </location>
</feature>
<dbReference type="PROSITE" id="PS52019">
    <property type="entry name" value="PKS_MFAS_DH"/>
    <property type="match status" value="1"/>
</dbReference>
<dbReference type="InterPro" id="IPR001227">
    <property type="entry name" value="Ac_transferase_dom_sf"/>
</dbReference>
<dbReference type="InterPro" id="IPR009081">
    <property type="entry name" value="PP-bd_ACP"/>
</dbReference>
<feature type="region of interest" description="C-terminal hotdog fold" evidence="13">
    <location>
        <begin position="1826"/>
        <end position="1969"/>
    </location>
</feature>
<gene>
    <name evidence="18" type="ORF">BIN_B_02404</name>
</gene>
<dbReference type="InterPro" id="IPR049552">
    <property type="entry name" value="PKS_DH_N"/>
</dbReference>
<dbReference type="Gene3D" id="3.40.50.12780">
    <property type="entry name" value="N-terminal domain of ligase-like"/>
    <property type="match status" value="1"/>
</dbReference>
<dbReference type="SUPFAM" id="SSF47336">
    <property type="entry name" value="ACP-like"/>
    <property type="match status" value="2"/>
</dbReference>
<sequence>MLRPKLAPEWGGPARLESGAHAERGVDDPFSGWSAAQAPHGTRLSGLFWAASVLRTACLLVPYRLAVRENSIPAVLQERASSRPNETAFTFVDYEQDRAGVAESLTWSQLYRRTRNVAQELNARGSTGDRAVILAPQGLEYVLAFLGALQAGQIAVPLSMPLGGASDERVSAVLRDAYPSTILTTSAVAGTIAECVRSEAGDRGAPSLIEVDLLDLDSQNALGAEAPNLPDIAYLQYTSGSTRTPAGVEISHKNIHVNVEQILSSLYRERGEVAPPDTTVVSWLPFFHDMGLVLGIAIPILGGFAGVLTSPAAFLQRPARWMQLTASNSSVFTGGPNIAFELAAAKTSDDDMAGLDLGDVRNIVSGAERVQPATLRRFAKRFAAFNLDPRVLRPSYGLAEATVYVASRESDQPPLAVNFESEELTAGRAKRCASGDGTPLVSYGMPRSPMVRIVDPDTRIECPEGTVGEIWAHGDNVSTGYWQKPQETERTFGATLVTPSAGTPEGPWLRTGDLGVVSEGELFIIGRIKDLLIVYGRNHSPDDIEATIQEITGGRCVAIAVPDDDGVEKLVTIVEFKSRGDSDEAMHLMSVVRREITSRISKSQGLSVADLVLVPPHSIPLTTSGKVRRRDCLHLYLRDEFTRLDGQTRRPEKRVAQDSATSAAADMTLAQRLRTLRRQQDELLLGMVCSQSATVLGYPSPEDIDPECAFQDLGFDSVKATELLDRLNTVTGLALPPTLAFDYPTPAALAAHLGQLLSGSVAAAAPVQPQVATNEPVAVVGMACRFPGGADSAAALWDLVAGGAEAVGEFPTDRGWDLANLFDPDPDAVGKTYTRAGAFLADASGFDAEFFGISAREAQTMDPQQRLLLEVCWEALETSRIDPAALVGSETGVFVGAWSQQYGGDGSDGAEGYAMTGTSTSVASGRVAYALGLQGPAITVDTACSSSLVAAHLACQSLRNGECGLALAGGVTVMTTPAVFTEFSRQRGLAADGRCKAFAAAADGTGWGEGAAVLVLERLGDAHRNNHPVLAVIAGSAINQDGASNGLTAPNGPAQQRVITQAVANAGIGLDEVDVVEAHGTGTTLGDPIEAGALIATYGAARGPEHPLWLGSIKSNIGHTQAAAGVAGMIKMIAALNHDTLPVTRNVDRPSPHIDWSAGTVRLLTEAVPWPLADHPRTAAVSSFGISGTNAHLILRQAPTPVAEPAQPRPAAARTEDGAEVGPPRLPLWPVSARTRAALCAQADRLHQLLVCHPDLDLTDVAYSLASTRTHHPYRAVVTVPADSTDPRAELVAALEALSADQPHPQLVHNHQRATSAAKTVFVFPGQGGQYPGMAAQLYGRHPTFSAAIDECDQALGACTGWSVRAVLRGEPGAPSLDRVDVVQPMLFAVMVSLARTLISYGIEPDAVIGHSQGEIAAAYVAGVFTLEQAAKIVALRSAALAELSGAGAMASVLLAADDVDARLQSYGDALAVAAVNGPTHTIISGGPEAMARFIADCEADNVQIRSITVDYASHCAQVEPLRERLLDELAGLTPKPGRIALHSTVHGVMSDQPLDTTTMTADYWYANVRQPVRFYDSIKHLLAAAEQVFVEVSPHPVLAPALADILAGTAGRPGSAVIPTLHRERPDLDTLTATLARLHVHGQSPAWPALYPHARQVELPTYPFQHHRYWLTPRSGTDAAGLGLDQPQHPLLGAITTLADRDEVIATGRVVLGSQAWLAAHRVGDVVVLPATGFVDLVLGVGDYVGCPVIDELVLHTPLVLAEHTPTDIQISVADADGAGRRSVNVHARTGTDHRAEAGWVLHASGTLRPGQTAAGEPPVPALPATAVDVQRFYQQLADCGLHYDPPFCSVRGIGLQPGDPDHIYAEVALPAGTDITGYGMHPALLDAALHPIAAALGAGADAEPAVLRLPFVFSGVTLYATAATRLQVWLTRTGDDTFTLYASDPAGAPVIRIDTVVVRVLPDMATLSAPTTAAPSVPGLWELAWPPLSTAAAAAADRPHWEVVAEDLDALSTSLRNGPVRPDLDAVRPCPPVVLWSLAARQRPGDDADAVSSIHGLTRRALAGLQAWLARPDTSGTALVVLTCRAVAISPYDRAPDLAQAAVWALLHSAHNEYPGRIRLVDTDLAGASADTLLHLLATFAGTGGEPQLALRDGVAHIPRLTPARALTPPPTPHWQLITTGRGDLANLTLVPTPAPTTLGPGQIRVQIRAAGLNFHDVVVALAAISDEGLGAEAAGVVVDTADDVTDFAPGDAVMGLFPNNAFAPTATTDHRSVVAVPPGWSYPQAASVPAAYITAYSVLIDIAQVSAGQRVLIHSAAGGVGQAAIRIAAHLGAEVFATAHPAKHHILRGLGIPEDHIASSRTLDFGDTFAAAGGGRGMDVVLNSLRGEFVDASLHLVAPGGRFVEIGKTDIRSAADVAQTHPGLSYHAYDLSAATPEQVQHAWAGVRELISGGVIAPLPVTRYGLLRAPQAFRDMSQARHTGKIVLTPPAVLDPQGTVLITGGTGMLGGLFAEHLITGYGARRLLLTSRRGASTPEAVELAQRLQGLGADVTISACDCANPSELAALIGSIPAEHPLTAVIHAAGVLDDAVTSQLTAQQLDNVLAAKADSAWYLHQLTANTELAAFVLFSSAAGVLGAPGQANYAAANAVLDALARERPAAISLAWGYWQPSSGMTGDLDTRDRTRLTRSGMVPITAGQGLALFDAALSQQHPNLIPAPLGTRALSALARENSLPPILSALVTARPQAAAADSRALAARLAGLAPERQHDMLANLVITATAAVLAHPDPAAMDPEQPFKDLGIDSLSALELRNTLSAQTGVALPATVTFDHPSPAMLAAHLADLLRVTAVPAGPAAEVATGDAEPVDNRLAYLDQAAFLGLRAGHVSLLQVTWIYDRAVDLDGLRRFHRNLGRGLLGRRIERSPVPFARDHWVLAPAPAEIDFVATPRRRSDVGAWVDERARRPVDPEWGPAWHLGVLPLEDGGTAISLVASHAVVDAIAFGQAIVDAAEGRTRDLGYLPAGSRTLRRALRADLRQTVEELPDVLHAVGGVVRRLRRDREEFRSSIKAAPPSPRTAGGDQTVAVPAVTACIDLAEWDACAKRLGANSNSLVGGVACRLAVRAGRVQGDGTVTLRFVVSLRTEGDTRGNALTAVDVAVDPEHAARNLGEMHAKITRAVLEAMEDSDNELLAPLPLAAVTPTWVARRLLGMAAGGPGLPVTCSNVGDLPPAANRPDGTDADSAYMRQIEPNITRNELEGTGGRMLLSSGRSRGKMRIGVSAYLVGRSNTKDELRELVSRTLAEFDLNAEIDC</sequence>
<keyword evidence="7" id="KW-0808">Transferase</keyword>
<keyword evidence="11" id="KW-0511">Multifunctional enzyme</keyword>
<evidence type="ECO:0000313" key="18">
    <source>
        <dbReference type="EMBL" id="VTP00333.1"/>
    </source>
</evidence>